<accession>X7ZB40</accession>
<name>X7ZB40_MYCXE</name>
<dbReference type="Pfam" id="PF01757">
    <property type="entry name" value="Acyl_transf_3"/>
    <property type="match status" value="1"/>
</dbReference>
<evidence type="ECO:0000256" key="1">
    <source>
        <dbReference type="SAM" id="Phobius"/>
    </source>
</evidence>
<evidence type="ECO:0000259" key="2">
    <source>
        <dbReference type="Pfam" id="PF01757"/>
    </source>
</evidence>
<reference evidence="3" key="1">
    <citation type="submission" date="2014-01" db="EMBL/GenBank/DDBJ databases">
        <authorList>
            <person name="Brown-Elliot B."/>
            <person name="Wallace R."/>
            <person name="Lenaerts A."/>
            <person name="Ordway D."/>
            <person name="DeGroote M.A."/>
            <person name="Parker T."/>
            <person name="Sizemore C."/>
            <person name="Tallon L.J."/>
            <person name="Sadzewicz L.K."/>
            <person name="Sengamalay N."/>
            <person name="Fraser C.M."/>
            <person name="Hine E."/>
            <person name="Shefchek K.A."/>
            <person name="Das S.P."/>
            <person name="Tettelin H."/>
        </authorList>
    </citation>
    <scope>NUCLEOTIDE SEQUENCE [LARGE SCALE GENOMIC DNA]</scope>
    <source>
        <strain evidence="3">4042</strain>
    </source>
</reference>
<dbReference type="PATRIC" id="fig|1299334.3.peg.8457"/>
<dbReference type="EMBL" id="JAOB01000080">
    <property type="protein sequence ID" value="EUA16226.1"/>
    <property type="molecule type" value="Genomic_DNA"/>
</dbReference>
<feature type="domain" description="Acyltransferase 3" evidence="2">
    <location>
        <begin position="2"/>
        <end position="102"/>
    </location>
</feature>
<keyword evidence="1" id="KW-0812">Transmembrane</keyword>
<proteinExistence type="predicted"/>
<dbReference type="AlphaFoldDB" id="X7ZB40"/>
<evidence type="ECO:0000313" key="3">
    <source>
        <dbReference type="EMBL" id="EUA16226.1"/>
    </source>
</evidence>
<dbReference type="GO" id="GO:0016747">
    <property type="term" value="F:acyltransferase activity, transferring groups other than amino-acyl groups"/>
    <property type="evidence" value="ECO:0007669"/>
    <property type="project" value="InterPro"/>
</dbReference>
<gene>
    <name evidence="3" type="ORF">I553_1201</name>
</gene>
<feature type="transmembrane region" description="Helical" evidence="1">
    <location>
        <begin position="52"/>
        <end position="71"/>
    </location>
</feature>
<sequence>MRIMPGYVVAVVVILCLLPEADHASLTVWLANLSLTQIYVPLTLTAGLTQMWSLSVEVSFYLALPILALLARRIPVRLRVPVIAAVALASWAWGWIPFGRRPGLTR</sequence>
<feature type="transmembrane region" description="Helical" evidence="1">
    <location>
        <begin position="78"/>
        <end position="96"/>
    </location>
</feature>
<organism evidence="3">
    <name type="scientific">Mycobacterium xenopi 4042</name>
    <dbReference type="NCBI Taxonomy" id="1299334"/>
    <lineage>
        <taxon>Bacteria</taxon>
        <taxon>Bacillati</taxon>
        <taxon>Actinomycetota</taxon>
        <taxon>Actinomycetes</taxon>
        <taxon>Mycobacteriales</taxon>
        <taxon>Mycobacteriaceae</taxon>
        <taxon>Mycobacterium</taxon>
    </lineage>
</organism>
<keyword evidence="1" id="KW-1133">Transmembrane helix</keyword>
<protein>
    <submittedName>
        <fullName evidence="3">Putative membrane protein</fullName>
    </submittedName>
</protein>
<keyword evidence="1" id="KW-0472">Membrane</keyword>
<comment type="caution">
    <text evidence="3">The sequence shown here is derived from an EMBL/GenBank/DDBJ whole genome shotgun (WGS) entry which is preliminary data.</text>
</comment>
<dbReference type="InterPro" id="IPR002656">
    <property type="entry name" value="Acyl_transf_3_dom"/>
</dbReference>